<evidence type="ECO:0000259" key="8">
    <source>
        <dbReference type="Pfam" id="PF00586"/>
    </source>
</evidence>
<dbReference type="InterPro" id="IPR016188">
    <property type="entry name" value="PurM-like_N"/>
</dbReference>
<reference evidence="11" key="1">
    <citation type="submission" date="2018-05" db="EMBL/GenBank/DDBJ databases">
        <authorList>
            <person name="Lanie J.A."/>
            <person name="Ng W.-L."/>
            <person name="Kazmierczak K.M."/>
            <person name="Andrzejewski T.M."/>
            <person name="Davidsen T.M."/>
            <person name="Wayne K.J."/>
            <person name="Tettelin H."/>
            <person name="Glass J.I."/>
            <person name="Rusch D."/>
            <person name="Podicherti R."/>
            <person name="Tsui H.-C.T."/>
            <person name="Winkler M.E."/>
        </authorList>
    </citation>
    <scope>NUCLEOTIDE SEQUENCE</scope>
</reference>
<organism evidence="11">
    <name type="scientific">marine metagenome</name>
    <dbReference type="NCBI Taxonomy" id="408172"/>
    <lineage>
        <taxon>unclassified sequences</taxon>
        <taxon>metagenomes</taxon>
        <taxon>ecological metagenomes</taxon>
    </lineage>
</organism>
<dbReference type="GO" id="GO:0046872">
    <property type="term" value="F:metal ion binding"/>
    <property type="evidence" value="ECO:0007669"/>
    <property type="project" value="UniProtKB-KW"/>
</dbReference>
<keyword evidence="3" id="KW-0479">Metal-binding</keyword>
<dbReference type="Pfam" id="PF18072">
    <property type="entry name" value="FGAR-AT_linker"/>
    <property type="match status" value="1"/>
</dbReference>
<dbReference type="NCBIfam" id="NF002290">
    <property type="entry name" value="PRK01213.1"/>
    <property type="match status" value="1"/>
</dbReference>
<keyword evidence="1" id="KW-0963">Cytoplasm</keyword>
<keyword evidence="7" id="KW-0460">Magnesium</keyword>
<dbReference type="InterPro" id="IPR036676">
    <property type="entry name" value="PurM-like_C_sf"/>
</dbReference>
<dbReference type="Gene3D" id="3.30.1330.10">
    <property type="entry name" value="PurM-like, N-terminal domain"/>
    <property type="match status" value="2"/>
</dbReference>
<keyword evidence="4" id="KW-0547">Nucleotide-binding</keyword>
<dbReference type="GO" id="GO:0004642">
    <property type="term" value="F:phosphoribosylformylglycinamidine synthase activity"/>
    <property type="evidence" value="ECO:0007669"/>
    <property type="project" value="InterPro"/>
</dbReference>
<dbReference type="CDD" id="cd02203">
    <property type="entry name" value="PurL_repeat1"/>
    <property type="match status" value="1"/>
</dbReference>
<evidence type="ECO:0000256" key="3">
    <source>
        <dbReference type="ARBA" id="ARBA00022723"/>
    </source>
</evidence>
<feature type="domain" description="PurM-like N-terminal" evidence="8">
    <location>
        <begin position="435"/>
        <end position="552"/>
    </location>
</feature>
<dbReference type="InterPro" id="IPR041609">
    <property type="entry name" value="PurL_linker"/>
</dbReference>
<evidence type="ECO:0000256" key="4">
    <source>
        <dbReference type="ARBA" id="ARBA00022741"/>
    </source>
</evidence>
<dbReference type="GO" id="GO:0005524">
    <property type="term" value="F:ATP binding"/>
    <property type="evidence" value="ECO:0007669"/>
    <property type="project" value="UniProtKB-KW"/>
</dbReference>
<dbReference type="SUPFAM" id="SSF55326">
    <property type="entry name" value="PurM N-terminal domain-like"/>
    <property type="match status" value="2"/>
</dbReference>
<dbReference type="Gene3D" id="3.90.650.10">
    <property type="entry name" value="PurM-like C-terminal domain"/>
    <property type="match status" value="2"/>
</dbReference>
<evidence type="ECO:0000259" key="10">
    <source>
        <dbReference type="Pfam" id="PF18072"/>
    </source>
</evidence>
<dbReference type="FunFam" id="3.30.1330.10:FF:000004">
    <property type="entry name" value="Phosphoribosylformylglycinamidine synthase subunit PurL"/>
    <property type="match status" value="1"/>
</dbReference>
<dbReference type="EMBL" id="UINC01014397">
    <property type="protein sequence ID" value="SVA61427.1"/>
    <property type="molecule type" value="Genomic_DNA"/>
</dbReference>
<dbReference type="AlphaFoldDB" id="A0A381XB70"/>
<feature type="domain" description="Phosphoribosylformylglycinamidine synthase linker" evidence="10">
    <location>
        <begin position="9"/>
        <end position="48"/>
    </location>
</feature>
<dbReference type="PIRSF" id="PIRSF001587">
    <property type="entry name" value="FGAM_synthase_II"/>
    <property type="match status" value="1"/>
</dbReference>
<dbReference type="InterPro" id="IPR036921">
    <property type="entry name" value="PurM-like_N_sf"/>
</dbReference>
<dbReference type="InterPro" id="IPR010074">
    <property type="entry name" value="PRibForGlyAmidine_synth_PurL"/>
</dbReference>
<evidence type="ECO:0000259" key="9">
    <source>
        <dbReference type="Pfam" id="PF02769"/>
    </source>
</evidence>
<evidence type="ECO:0000313" key="11">
    <source>
        <dbReference type="EMBL" id="SVA61427.1"/>
    </source>
</evidence>
<evidence type="ECO:0000256" key="1">
    <source>
        <dbReference type="ARBA" id="ARBA00022490"/>
    </source>
</evidence>
<keyword evidence="5" id="KW-0658">Purine biosynthesis</keyword>
<dbReference type="CDD" id="cd02204">
    <property type="entry name" value="PurL_repeat2"/>
    <property type="match status" value="1"/>
</dbReference>
<evidence type="ECO:0008006" key="12">
    <source>
        <dbReference type="Google" id="ProtNLM"/>
    </source>
</evidence>
<evidence type="ECO:0000256" key="7">
    <source>
        <dbReference type="ARBA" id="ARBA00022842"/>
    </source>
</evidence>
<evidence type="ECO:0000256" key="5">
    <source>
        <dbReference type="ARBA" id="ARBA00022755"/>
    </source>
</evidence>
<keyword evidence="6" id="KW-0067">ATP-binding</keyword>
<gene>
    <name evidence="11" type="ORF">METZ01_LOCUS114281</name>
</gene>
<sequence length="736" mass="78478">MTVSQQTLDEIALSRSEYEMIIDRLGREPDPLELGLFGALWSEHCGYKHTKALLRTLPSSSKRLMVAPGAENAGVIDLGDGLAIAMKIESHNHPSAVEPFEGAATGVGGIIRDIFAMGARPIALLNSLRFGQPDNSRTRYLLNGVIGGISSYGNCIGIPDVGGEIFFSDSYKGNPLVNAMCVGLIENGKVASASAKESGDLLLLVGADTGRDGIHGASGLASKGFQEDAEMRSAVQVGNPFLEKVLIEACIESLDLPGVVGLQDCGAAGITSAAIEMAERSGMGLKLFIDRVPRREKGMTPYEVMLSESQERMLIAVTPGRETPVFELFEKWDLDATVIGEFELGNDVKIYDEGQQVCSTPVITLTDSPEYKFASVKPLWLNTLQKADLSTTPVPSMPPREVFLRMLASPNIASRFPVYQQYDYHVQTNTVIEPGGDAAVLRLKGSKKGIAISTDCNSRICYLDPNIGASIAVAEACRNISVTGATPIALTDGLNFGNPETPDVQFQLTESIYGITRAADAFDIPIVSGNASMYNESLGSAIFPTPIIGSLGLLEDAEKHSTIGFKSQGDIITLLGTESCWDEISDLAASEYLELMHGKIEGQPRLDLDLEVRTQQVCREAIKTGLVASAHDVSDGGISVAIAECSIIGGIGAVITKVLPKRWDAGMFGESQSRILLSLPTQKLNQLGSIALSHNVPMTTIGLVEGDNLTFGDLFSIPLTVASDAWQNGFNVATSG</sequence>
<feature type="domain" description="PurM-like N-terminal" evidence="8">
    <location>
        <begin position="71"/>
        <end position="185"/>
    </location>
</feature>
<dbReference type="HAMAP" id="MF_00420">
    <property type="entry name" value="PurL_2"/>
    <property type="match status" value="1"/>
</dbReference>
<dbReference type="GO" id="GO:0006189">
    <property type="term" value="P:'de novo' IMP biosynthetic process"/>
    <property type="evidence" value="ECO:0007669"/>
    <property type="project" value="InterPro"/>
</dbReference>
<dbReference type="PANTHER" id="PTHR43555:SF1">
    <property type="entry name" value="PHOSPHORIBOSYLFORMYLGLYCINAMIDINE SYNTHASE SUBUNIT PURL"/>
    <property type="match status" value="1"/>
</dbReference>
<evidence type="ECO:0000256" key="6">
    <source>
        <dbReference type="ARBA" id="ARBA00022840"/>
    </source>
</evidence>
<protein>
    <recommendedName>
        <fullName evidence="12">PurM-like C-terminal domain-containing protein</fullName>
    </recommendedName>
</protein>
<dbReference type="Pfam" id="PF00586">
    <property type="entry name" value="AIRS"/>
    <property type="match status" value="2"/>
</dbReference>
<dbReference type="InterPro" id="IPR010918">
    <property type="entry name" value="PurM-like_C_dom"/>
</dbReference>
<keyword evidence="2" id="KW-0436">Ligase</keyword>
<name>A0A381XB70_9ZZZZ</name>
<evidence type="ECO:0000256" key="2">
    <source>
        <dbReference type="ARBA" id="ARBA00022598"/>
    </source>
</evidence>
<dbReference type="NCBIfam" id="TIGR01736">
    <property type="entry name" value="FGAM_synth_II"/>
    <property type="match status" value="1"/>
</dbReference>
<accession>A0A381XB70</accession>
<dbReference type="Pfam" id="PF02769">
    <property type="entry name" value="AIRS_C"/>
    <property type="match status" value="2"/>
</dbReference>
<dbReference type="PANTHER" id="PTHR43555">
    <property type="entry name" value="PHOSPHORIBOSYLFORMYLGLYCINAMIDINE SYNTHASE SUBUNIT PURL"/>
    <property type="match status" value="1"/>
</dbReference>
<feature type="domain" description="PurM-like C-terminal" evidence="9">
    <location>
        <begin position="198"/>
        <end position="351"/>
    </location>
</feature>
<dbReference type="SUPFAM" id="SSF56042">
    <property type="entry name" value="PurM C-terminal domain-like"/>
    <property type="match status" value="2"/>
</dbReference>
<proteinExistence type="inferred from homology"/>
<feature type="domain" description="PurM-like C-terminal" evidence="9">
    <location>
        <begin position="568"/>
        <end position="708"/>
    </location>
</feature>